<comment type="caution">
    <text evidence="2">The sequence shown here is derived from an EMBL/GenBank/DDBJ whole genome shotgun (WGS) entry which is preliminary data.</text>
</comment>
<dbReference type="Pfam" id="PF00756">
    <property type="entry name" value="Esterase"/>
    <property type="match status" value="1"/>
</dbReference>
<keyword evidence="1" id="KW-0812">Transmembrane</keyword>
<dbReference type="InterPro" id="IPR029058">
    <property type="entry name" value="AB_hydrolase_fold"/>
</dbReference>
<gene>
    <name evidence="2" type="ORF">Airi01_099290</name>
</gene>
<dbReference type="PANTHER" id="PTHR48098:SF1">
    <property type="entry name" value="DIACYLGLYCEROL ACYLTRANSFERASE_MYCOLYLTRANSFERASE AG85A"/>
    <property type="match status" value="1"/>
</dbReference>
<dbReference type="InterPro" id="IPR000801">
    <property type="entry name" value="Esterase-like"/>
</dbReference>
<organism evidence="2 3">
    <name type="scientific">Actinoallomurus iriomotensis</name>
    <dbReference type="NCBI Taxonomy" id="478107"/>
    <lineage>
        <taxon>Bacteria</taxon>
        <taxon>Bacillati</taxon>
        <taxon>Actinomycetota</taxon>
        <taxon>Actinomycetes</taxon>
        <taxon>Streptosporangiales</taxon>
        <taxon>Thermomonosporaceae</taxon>
        <taxon>Actinoallomurus</taxon>
    </lineage>
</organism>
<name>A0A9W6RX10_9ACTN</name>
<feature type="transmembrane region" description="Helical" evidence="1">
    <location>
        <begin position="40"/>
        <end position="58"/>
    </location>
</feature>
<dbReference type="InterPro" id="IPR050583">
    <property type="entry name" value="Mycobacterial_A85_antigen"/>
</dbReference>
<evidence type="ECO:0000313" key="3">
    <source>
        <dbReference type="Proteomes" id="UP001165135"/>
    </source>
</evidence>
<sequence length="348" mass="37801">MGLLGWPLLVATIVLALGCPVACAVLWGRVRGPAAWPARLSLILACQVTAIIAVGVVLNDHYEFFASWGDLAGDDGANAPIEQPAHAGGPPSVPHDFHPAADHTLEATFAGARSGIRSRVWVWLPPQYRLEPRRRFPVVELFTGFPGTPTAWFHAMRGPEQLTRDVEKGTAQPYILVAPTITVWPGHDTECVDVPRGPKVATWLTEDVRSVITADFRTLPGRDAWGTMGYSTGGYCAAKLPVQYPRLFRAGVSLAGYFTPSTPGLTRLPGENLPVVVRRRRPRVDLLLATSRQDPGTTAAIDGMVKATRPPTLVATYVVPRGGHNTGVWSTMLPRCFQWLTTELTHPN</sequence>
<keyword evidence="1" id="KW-0472">Membrane</keyword>
<accession>A0A9W6RX10</accession>
<evidence type="ECO:0000313" key="2">
    <source>
        <dbReference type="EMBL" id="GLY81662.1"/>
    </source>
</evidence>
<reference evidence="2" key="1">
    <citation type="submission" date="2023-03" db="EMBL/GenBank/DDBJ databases">
        <title>Actinoallomurus iriomotensis NBRC 103681.</title>
        <authorList>
            <person name="Ichikawa N."/>
            <person name="Sato H."/>
            <person name="Tonouchi N."/>
        </authorList>
    </citation>
    <scope>NUCLEOTIDE SEQUENCE</scope>
    <source>
        <strain evidence="2">NBRC 103681</strain>
    </source>
</reference>
<dbReference type="AlphaFoldDB" id="A0A9W6RX10"/>
<dbReference type="Proteomes" id="UP001165135">
    <property type="component" value="Unassembled WGS sequence"/>
</dbReference>
<dbReference type="Gene3D" id="3.40.50.1820">
    <property type="entry name" value="alpha/beta hydrolase"/>
    <property type="match status" value="1"/>
</dbReference>
<dbReference type="PANTHER" id="PTHR48098">
    <property type="entry name" value="ENTEROCHELIN ESTERASE-RELATED"/>
    <property type="match status" value="1"/>
</dbReference>
<dbReference type="EMBL" id="BSTJ01000021">
    <property type="protein sequence ID" value="GLY81662.1"/>
    <property type="molecule type" value="Genomic_DNA"/>
</dbReference>
<proteinExistence type="predicted"/>
<evidence type="ECO:0000256" key="1">
    <source>
        <dbReference type="SAM" id="Phobius"/>
    </source>
</evidence>
<keyword evidence="1" id="KW-1133">Transmembrane helix</keyword>
<protein>
    <submittedName>
        <fullName evidence="2">Esterase</fullName>
    </submittedName>
</protein>
<dbReference type="SUPFAM" id="SSF53474">
    <property type="entry name" value="alpha/beta-Hydrolases"/>
    <property type="match status" value="1"/>
</dbReference>
<feature type="transmembrane region" description="Helical" evidence="1">
    <location>
        <begin position="6"/>
        <end position="28"/>
    </location>
</feature>
<dbReference type="GO" id="GO:0016747">
    <property type="term" value="F:acyltransferase activity, transferring groups other than amino-acyl groups"/>
    <property type="evidence" value="ECO:0007669"/>
    <property type="project" value="TreeGrafter"/>
</dbReference>
<dbReference type="RefSeq" id="WP_285636421.1">
    <property type="nucleotide sequence ID" value="NZ_BSTJ01000021.1"/>
</dbReference>